<evidence type="ECO:0000256" key="6">
    <source>
        <dbReference type="ARBA" id="ARBA00023141"/>
    </source>
</evidence>
<comment type="subunit">
    <text evidence="9">Homodimer.</text>
</comment>
<dbReference type="FunFam" id="3.40.1030.10:FF:000002">
    <property type="entry name" value="Anthranilate phosphoribosyltransferase"/>
    <property type="match status" value="1"/>
</dbReference>
<dbReference type="EC" id="2.4.2.18" evidence="9"/>
<evidence type="ECO:0000256" key="9">
    <source>
        <dbReference type="HAMAP-Rule" id="MF_00211"/>
    </source>
</evidence>
<organism evidence="12 13">
    <name type="scientific">Rhodococcoides trifolii</name>
    <dbReference type="NCBI Taxonomy" id="908250"/>
    <lineage>
        <taxon>Bacteria</taxon>
        <taxon>Bacillati</taxon>
        <taxon>Actinomycetota</taxon>
        <taxon>Actinomycetes</taxon>
        <taxon>Mycobacteriales</taxon>
        <taxon>Nocardiaceae</taxon>
        <taxon>Rhodococcoides</taxon>
    </lineage>
</organism>
<dbReference type="RefSeq" id="WP_188544564.1">
    <property type="nucleotide sequence ID" value="NZ_BMCU01000002.1"/>
</dbReference>
<comment type="similarity">
    <text evidence="8">In the C-terminal section; belongs to the anthranilate phosphoribosyltransferase family.</text>
</comment>
<feature type="binding site" evidence="9">
    <location>
        <position position="84"/>
    </location>
    <ligand>
        <name>anthranilate</name>
        <dbReference type="ChEBI" id="CHEBI:16567"/>
        <label>1</label>
    </ligand>
</feature>
<comment type="pathway">
    <text evidence="1 9">Amino-acid biosynthesis; L-tryptophan biosynthesis; L-tryptophan from chorismate: step 2/5.</text>
</comment>
<feature type="binding site" evidence="9">
    <location>
        <position position="115"/>
    </location>
    <ligand>
        <name>anthranilate</name>
        <dbReference type="ChEBI" id="CHEBI:16567"/>
        <label>1</label>
    </ligand>
</feature>
<sequence length="345" mass="35165">MNAPRAWPYVLGELTGGRDLTPDDAAWAMDEIMSDNATPAQIAAFGVALKMKGPTSGELTGLADSMLSHAVAVPVDADVVDIVGTGGDRSHTVNISTMSSIVVAASGIRVVKHGNRAASSKSGGADVLEKLGVRIDLGPQQVAASVAALGIGFCFAPVFHPALRFAGAPRKEIGIPTVFNVLGPLTNPARPRAGLVGCAFPELIEVIAGVFAARGNSVLVVRGDDGLDEITTSSTSHVYVVENGSVTLSRLDPRDLGIARVPLDALRGGDAETNAAIARRTFSGEPGAVRDAVLLNAGAAIAAFRGVNGDLNGALRDGIAAAAVAVDSGAAERLLSEWAALTHTL</sequence>
<comment type="caution">
    <text evidence="9">Lacks conserved residue(s) required for the propagation of feature annotation.</text>
</comment>
<keyword evidence="13" id="KW-1185">Reference proteome</keyword>
<evidence type="ECO:0000256" key="5">
    <source>
        <dbReference type="ARBA" id="ARBA00022822"/>
    </source>
</evidence>
<keyword evidence="5 9" id="KW-0822">Tryptophan biosynthesis</keyword>
<dbReference type="EMBL" id="BMCU01000002">
    <property type="protein sequence ID" value="GGG05194.1"/>
    <property type="molecule type" value="Genomic_DNA"/>
</dbReference>
<feature type="binding site" evidence="9">
    <location>
        <position position="92"/>
    </location>
    <ligand>
        <name>5-phospho-alpha-D-ribose 1-diphosphate</name>
        <dbReference type="ChEBI" id="CHEBI:58017"/>
    </ligand>
</feature>
<keyword evidence="4 9" id="KW-0808">Transferase</keyword>
<dbReference type="NCBIfam" id="TIGR01245">
    <property type="entry name" value="trpD"/>
    <property type="match status" value="1"/>
</dbReference>
<accession>A0A917D065</accession>
<feature type="domain" description="Glycosyl transferase family 3" evidence="10">
    <location>
        <begin position="77"/>
        <end position="331"/>
    </location>
</feature>
<keyword evidence="2 9" id="KW-0028">Amino-acid biosynthesis</keyword>
<evidence type="ECO:0000256" key="4">
    <source>
        <dbReference type="ARBA" id="ARBA00022679"/>
    </source>
</evidence>
<dbReference type="AlphaFoldDB" id="A0A917D065"/>
<dbReference type="Pfam" id="PF00591">
    <property type="entry name" value="Glycos_transf_3"/>
    <property type="match status" value="1"/>
</dbReference>
<comment type="function">
    <text evidence="9">Catalyzes the transfer of the phosphoribosyl group of 5-phosphorylribose-1-pyrophosphate (PRPP) to anthranilate to yield N-(5'-phosphoribosyl)-anthranilate (PRA).</text>
</comment>
<dbReference type="InterPro" id="IPR036320">
    <property type="entry name" value="Glycosyl_Trfase_fam3_N_dom_sf"/>
</dbReference>
<evidence type="ECO:0000259" key="10">
    <source>
        <dbReference type="Pfam" id="PF00591"/>
    </source>
</evidence>
<dbReference type="PANTHER" id="PTHR43285">
    <property type="entry name" value="ANTHRANILATE PHOSPHORIBOSYLTRANSFERASE"/>
    <property type="match status" value="1"/>
</dbReference>
<name>A0A917D065_9NOCA</name>
<dbReference type="GO" id="GO:0004048">
    <property type="term" value="F:anthranilate phosphoribosyltransferase activity"/>
    <property type="evidence" value="ECO:0007669"/>
    <property type="project" value="UniProtKB-UniRule"/>
</dbReference>
<evidence type="ECO:0000259" key="11">
    <source>
        <dbReference type="Pfam" id="PF02885"/>
    </source>
</evidence>
<feature type="domain" description="Glycosyl transferase family 3 N-terminal" evidence="11">
    <location>
        <begin position="11"/>
        <end position="70"/>
    </location>
</feature>
<feature type="binding site" evidence="9">
    <location>
        <position position="228"/>
    </location>
    <ligand>
        <name>Mg(2+)</name>
        <dbReference type="ChEBI" id="CHEBI:18420"/>
        <label>2</label>
    </ligand>
</feature>
<evidence type="ECO:0000256" key="1">
    <source>
        <dbReference type="ARBA" id="ARBA00004907"/>
    </source>
</evidence>
<gene>
    <name evidence="9 12" type="primary">trpD</name>
    <name evidence="12" type="ORF">GCM10007304_19090</name>
</gene>
<evidence type="ECO:0000313" key="13">
    <source>
        <dbReference type="Proteomes" id="UP000654257"/>
    </source>
</evidence>
<dbReference type="SUPFAM" id="SSF52418">
    <property type="entry name" value="Nucleoside phosphorylase/phosphoribosyltransferase catalytic domain"/>
    <property type="match status" value="1"/>
</dbReference>
<feature type="binding site" evidence="9">
    <location>
        <position position="229"/>
    </location>
    <ligand>
        <name>Mg(2+)</name>
        <dbReference type="ChEBI" id="CHEBI:18420"/>
        <label>1</label>
    </ligand>
</feature>
<evidence type="ECO:0000256" key="8">
    <source>
        <dbReference type="ARBA" id="ARBA00061188"/>
    </source>
</evidence>
<evidence type="ECO:0000256" key="3">
    <source>
        <dbReference type="ARBA" id="ARBA00022676"/>
    </source>
</evidence>
<reference evidence="12" key="2">
    <citation type="submission" date="2020-09" db="EMBL/GenBank/DDBJ databases">
        <authorList>
            <person name="Sun Q."/>
            <person name="Sedlacek I."/>
        </authorList>
    </citation>
    <scope>NUCLEOTIDE SEQUENCE</scope>
    <source>
        <strain evidence="12">CCM 7905</strain>
    </source>
</reference>
<feature type="binding site" evidence="9">
    <location>
        <position position="170"/>
    </location>
    <ligand>
        <name>anthranilate</name>
        <dbReference type="ChEBI" id="CHEBI:16567"/>
        <label>2</label>
    </ligand>
</feature>
<dbReference type="InterPro" id="IPR005940">
    <property type="entry name" value="Anthranilate_Pribosyl_Tfrase"/>
</dbReference>
<keyword evidence="9" id="KW-0460">Magnesium</keyword>
<evidence type="ECO:0000313" key="12">
    <source>
        <dbReference type="EMBL" id="GGG05194.1"/>
    </source>
</evidence>
<feature type="binding site" evidence="9">
    <location>
        <position position="84"/>
    </location>
    <ligand>
        <name>5-phospho-alpha-D-ribose 1-diphosphate</name>
        <dbReference type="ChEBI" id="CHEBI:58017"/>
    </ligand>
</feature>
<proteinExistence type="inferred from homology"/>
<comment type="similarity">
    <text evidence="9">Belongs to the anthranilate phosphoribosyltransferase family.</text>
</comment>
<dbReference type="InterPro" id="IPR000312">
    <property type="entry name" value="Glycosyl_Trfase_fam3"/>
</dbReference>
<dbReference type="Pfam" id="PF02885">
    <property type="entry name" value="Glycos_trans_3N"/>
    <property type="match status" value="1"/>
</dbReference>
<comment type="caution">
    <text evidence="12">The sequence shown here is derived from an EMBL/GenBank/DDBJ whole genome shotgun (WGS) entry which is preliminary data.</text>
</comment>
<dbReference type="InterPro" id="IPR017459">
    <property type="entry name" value="Glycosyl_Trfase_fam3_N_dom"/>
</dbReference>
<comment type="catalytic activity">
    <reaction evidence="7 9">
        <text>N-(5-phospho-beta-D-ribosyl)anthranilate + diphosphate = 5-phospho-alpha-D-ribose 1-diphosphate + anthranilate</text>
        <dbReference type="Rhea" id="RHEA:11768"/>
        <dbReference type="ChEBI" id="CHEBI:16567"/>
        <dbReference type="ChEBI" id="CHEBI:18277"/>
        <dbReference type="ChEBI" id="CHEBI:33019"/>
        <dbReference type="ChEBI" id="CHEBI:58017"/>
        <dbReference type="EC" id="2.4.2.18"/>
    </reaction>
</comment>
<feature type="binding site" evidence="9">
    <location>
        <begin position="87"/>
        <end position="88"/>
    </location>
    <ligand>
        <name>5-phospho-alpha-D-ribose 1-diphosphate</name>
        <dbReference type="ChEBI" id="CHEBI:58017"/>
    </ligand>
</feature>
<dbReference type="PANTHER" id="PTHR43285:SF2">
    <property type="entry name" value="ANTHRANILATE PHOSPHORIBOSYLTRANSFERASE"/>
    <property type="match status" value="1"/>
</dbReference>
<feature type="binding site" evidence="9">
    <location>
        <begin position="112"/>
        <end position="120"/>
    </location>
    <ligand>
        <name>5-phospho-alpha-D-ribose 1-diphosphate</name>
        <dbReference type="ChEBI" id="CHEBI:58017"/>
    </ligand>
</feature>
<feature type="binding site" evidence="9">
    <location>
        <position position="124"/>
    </location>
    <ligand>
        <name>5-phospho-alpha-D-ribose 1-diphosphate</name>
        <dbReference type="ChEBI" id="CHEBI:58017"/>
    </ligand>
</feature>
<feature type="binding site" evidence="9">
    <location>
        <position position="96"/>
    </location>
    <ligand>
        <name>Mg(2+)</name>
        <dbReference type="ChEBI" id="CHEBI:18420"/>
        <label>1</label>
    </ligand>
</feature>
<dbReference type="InterPro" id="IPR035902">
    <property type="entry name" value="Nuc_phospho_transferase"/>
</dbReference>
<keyword evidence="3 9" id="KW-0328">Glycosyltransferase</keyword>
<dbReference type="SUPFAM" id="SSF47648">
    <property type="entry name" value="Nucleoside phosphorylase/phosphoribosyltransferase N-terminal domain"/>
    <property type="match status" value="1"/>
</dbReference>
<dbReference type="Gene3D" id="1.20.970.10">
    <property type="entry name" value="Transferase, Pyrimidine Nucleoside Phosphorylase, Chain C"/>
    <property type="match status" value="1"/>
</dbReference>
<evidence type="ECO:0000256" key="2">
    <source>
        <dbReference type="ARBA" id="ARBA00022605"/>
    </source>
</evidence>
<dbReference type="HAMAP" id="MF_00211">
    <property type="entry name" value="TrpD"/>
    <property type="match status" value="1"/>
</dbReference>
<keyword evidence="6 9" id="KW-0057">Aromatic amino acid biosynthesis</keyword>
<comment type="cofactor">
    <cofactor evidence="9">
        <name>Mg(2+)</name>
        <dbReference type="ChEBI" id="CHEBI:18420"/>
    </cofactor>
    <text evidence="9">Binds 2 magnesium ions per monomer.</text>
</comment>
<feature type="binding site" evidence="9">
    <location>
        <begin position="94"/>
        <end position="97"/>
    </location>
    <ligand>
        <name>5-phospho-alpha-D-ribose 1-diphosphate</name>
        <dbReference type="ChEBI" id="CHEBI:58017"/>
    </ligand>
</feature>
<dbReference type="GO" id="GO:0005829">
    <property type="term" value="C:cytosol"/>
    <property type="evidence" value="ECO:0007669"/>
    <property type="project" value="TreeGrafter"/>
</dbReference>
<dbReference type="Proteomes" id="UP000654257">
    <property type="component" value="Unassembled WGS sequence"/>
</dbReference>
<protein>
    <recommendedName>
        <fullName evidence="9">Anthranilate phosphoribosyltransferase</fullName>
        <ecNumber evidence="9">2.4.2.18</ecNumber>
    </recommendedName>
</protein>
<reference evidence="12" key="1">
    <citation type="journal article" date="2014" name="Int. J. Syst. Evol. Microbiol.">
        <title>Complete genome sequence of Corynebacterium casei LMG S-19264T (=DSM 44701T), isolated from a smear-ripened cheese.</title>
        <authorList>
            <consortium name="US DOE Joint Genome Institute (JGI-PGF)"/>
            <person name="Walter F."/>
            <person name="Albersmeier A."/>
            <person name="Kalinowski J."/>
            <person name="Ruckert C."/>
        </authorList>
    </citation>
    <scope>NUCLEOTIDE SEQUENCE</scope>
    <source>
        <strain evidence="12">CCM 7905</strain>
    </source>
</reference>
<keyword evidence="9" id="KW-0479">Metal-binding</keyword>
<dbReference type="GO" id="GO:0000162">
    <property type="term" value="P:L-tryptophan biosynthetic process"/>
    <property type="evidence" value="ECO:0007669"/>
    <property type="project" value="UniProtKB-UniRule"/>
</dbReference>
<dbReference type="GO" id="GO:0000287">
    <property type="term" value="F:magnesium ion binding"/>
    <property type="evidence" value="ECO:0007669"/>
    <property type="project" value="UniProtKB-UniRule"/>
</dbReference>
<evidence type="ECO:0000256" key="7">
    <source>
        <dbReference type="ARBA" id="ARBA00052328"/>
    </source>
</evidence>
<dbReference type="Gene3D" id="3.40.1030.10">
    <property type="entry name" value="Nucleoside phosphorylase/phosphoribosyltransferase catalytic domain"/>
    <property type="match status" value="1"/>
</dbReference>
<feature type="binding site" evidence="9">
    <location>
        <position position="229"/>
    </location>
    <ligand>
        <name>Mg(2+)</name>
        <dbReference type="ChEBI" id="CHEBI:18420"/>
        <label>2</label>
    </ligand>
</feature>